<dbReference type="AlphaFoldDB" id="A0AAV3Z8K4"/>
<sequence length="96" mass="10996">MANLKSIWKNFKIKAKNYNVRDKKEILKTGGGGPSEPMDKISEKIFDLIPNQFAAIESELVDAFAPFLTSFVLQLLRHSSRQHPFAKVYKVTTRKQ</sequence>
<organism evidence="1 2">
    <name type="scientific">Plakobranchus ocellatus</name>
    <dbReference type="NCBI Taxonomy" id="259542"/>
    <lineage>
        <taxon>Eukaryota</taxon>
        <taxon>Metazoa</taxon>
        <taxon>Spiralia</taxon>
        <taxon>Lophotrochozoa</taxon>
        <taxon>Mollusca</taxon>
        <taxon>Gastropoda</taxon>
        <taxon>Heterobranchia</taxon>
        <taxon>Euthyneura</taxon>
        <taxon>Panpulmonata</taxon>
        <taxon>Sacoglossa</taxon>
        <taxon>Placobranchoidea</taxon>
        <taxon>Plakobranchidae</taxon>
        <taxon>Plakobranchus</taxon>
    </lineage>
</organism>
<name>A0AAV3Z8K4_9GAST</name>
<gene>
    <name evidence="1" type="ORF">PoB_001874100</name>
</gene>
<evidence type="ECO:0000313" key="1">
    <source>
        <dbReference type="EMBL" id="GFN92235.1"/>
    </source>
</evidence>
<dbReference type="Proteomes" id="UP000735302">
    <property type="component" value="Unassembled WGS sequence"/>
</dbReference>
<reference evidence="1 2" key="1">
    <citation type="journal article" date="2021" name="Elife">
        <title>Chloroplast acquisition without the gene transfer in kleptoplastic sea slugs, Plakobranchus ocellatus.</title>
        <authorList>
            <person name="Maeda T."/>
            <person name="Takahashi S."/>
            <person name="Yoshida T."/>
            <person name="Shimamura S."/>
            <person name="Takaki Y."/>
            <person name="Nagai Y."/>
            <person name="Toyoda A."/>
            <person name="Suzuki Y."/>
            <person name="Arimoto A."/>
            <person name="Ishii H."/>
            <person name="Satoh N."/>
            <person name="Nishiyama T."/>
            <person name="Hasebe M."/>
            <person name="Maruyama T."/>
            <person name="Minagawa J."/>
            <person name="Obokata J."/>
            <person name="Shigenobu S."/>
        </authorList>
    </citation>
    <scope>NUCLEOTIDE SEQUENCE [LARGE SCALE GENOMIC DNA]</scope>
</reference>
<protein>
    <submittedName>
        <fullName evidence="1">Uncharacterized protein</fullName>
    </submittedName>
</protein>
<comment type="caution">
    <text evidence="1">The sequence shown here is derived from an EMBL/GenBank/DDBJ whole genome shotgun (WGS) entry which is preliminary data.</text>
</comment>
<keyword evidence="2" id="KW-1185">Reference proteome</keyword>
<evidence type="ECO:0000313" key="2">
    <source>
        <dbReference type="Proteomes" id="UP000735302"/>
    </source>
</evidence>
<proteinExistence type="predicted"/>
<dbReference type="EMBL" id="BLXT01002238">
    <property type="protein sequence ID" value="GFN92235.1"/>
    <property type="molecule type" value="Genomic_DNA"/>
</dbReference>
<accession>A0AAV3Z8K4</accession>